<dbReference type="InterPro" id="IPR001594">
    <property type="entry name" value="Palmitoyltrfase_DHHC"/>
</dbReference>
<dbReference type="GO" id="GO:0016020">
    <property type="term" value="C:membrane"/>
    <property type="evidence" value="ECO:0007669"/>
    <property type="project" value="UniProtKB-SubCell"/>
</dbReference>
<evidence type="ECO:0000256" key="8">
    <source>
        <dbReference type="SAM" id="MobiDB-lite"/>
    </source>
</evidence>
<evidence type="ECO:0000313" key="11">
    <source>
        <dbReference type="Proteomes" id="UP000694044"/>
    </source>
</evidence>
<dbReference type="Pfam" id="PF01529">
    <property type="entry name" value="DHHC"/>
    <property type="match status" value="1"/>
</dbReference>
<feature type="transmembrane region" description="Helical" evidence="7">
    <location>
        <begin position="295"/>
        <end position="321"/>
    </location>
</feature>
<keyword evidence="2 7" id="KW-0808">Transferase</keyword>
<evidence type="ECO:0000256" key="5">
    <source>
        <dbReference type="ARBA" id="ARBA00023136"/>
    </source>
</evidence>
<keyword evidence="4 7" id="KW-1133">Transmembrane helix</keyword>
<organism evidence="10 11">
    <name type="scientific">Phytophthora pseudosyringae</name>
    <dbReference type="NCBI Taxonomy" id="221518"/>
    <lineage>
        <taxon>Eukaryota</taxon>
        <taxon>Sar</taxon>
        <taxon>Stramenopiles</taxon>
        <taxon>Oomycota</taxon>
        <taxon>Peronosporomycetes</taxon>
        <taxon>Peronosporales</taxon>
        <taxon>Peronosporaceae</taxon>
        <taxon>Phytophthora</taxon>
    </lineage>
</organism>
<accession>A0A8T1W0A7</accession>
<dbReference type="PANTHER" id="PTHR12246">
    <property type="entry name" value="PALMITOYLTRANSFERASE ZDHHC16"/>
    <property type="match status" value="1"/>
</dbReference>
<comment type="similarity">
    <text evidence="7">Belongs to the DHHC palmitoyltransferase family.</text>
</comment>
<proteinExistence type="inferred from homology"/>
<dbReference type="PROSITE" id="PS50216">
    <property type="entry name" value="DHHC"/>
    <property type="match status" value="1"/>
</dbReference>
<feature type="domain" description="Palmitoyltransferase DHHC" evidence="9">
    <location>
        <begin position="196"/>
        <end position="327"/>
    </location>
</feature>
<feature type="region of interest" description="Disordered" evidence="8">
    <location>
        <begin position="118"/>
        <end position="139"/>
    </location>
</feature>
<evidence type="ECO:0000256" key="2">
    <source>
        <dbReference type="ARBA" id="ARBA00022679"/>
    </source>
</evidence>
<evidence type="ECO:0000259" key="9">
    <source>
        <dbReference type="Pfam" id="PF01529"/>
    </source>
</evidence>
<protein>
    <recommendedName>
        <fullName evidence="7">Palmitoyltransferase</fullName>
        <ecNumber evidence="7">2.3.1.225</ecNumber>
    </recommendedName>
</protein>
<dbReference type="GO" id="GO:0019706">
    <property type="term" value="F:protein-cysteine S-palmitoyltransferase activity"/>
    <property type="evidence" value="ECO:0007669"/>
    <property type="project" value="UniProtKB-EC"/>
</dbReference>
<dbReference type="AlphaFoldDB" id="A0A8T1W0A7"/>
<keyword evidence="5 7" id="KW-0472">Membrane</keyword>
<evidence type="ECO:0000313" key="10">
    <source>
        <dbReference type="EMBL" id="KAG7386636.1"/>
    </source>
</evidence>
<evidence type="ECO:0000256" key="4">
    <source>
        <dbReference type="ARBA" id="ARBA00022989"/>
    </source>
</evidence>
<dbReference type="Proteomes" id="UP000694044">
    <property type="component" value="Unassembled WGS sequence"/>
</dbReference>
<dbReference type="InterPro" id="IPR039859">
    <property type="entry name" value="PFA4/ZDH16/20/ERF2-like"/>
</dbReference>
<feature type="transmembrane region" description="Helical" evidence="7">
    <location>
        <begin position="66"/>
        <end position="84"/>
    </location>
</feature>
<keyword evidence="11" id="KW-1185">Reference proteome</keyword>
<feature type="region of interest" description="Disordered" evidence="8">
    <location>
        <begin position="371"/>
        <end position="410"/>
    </location>
</feature>
<dbReference type="EC" id="2.3.1.225" evidence="7"/>
<reference evidence="10" key="1">
    <citation type="submission" date="2021-02" db="EMBL/GenBank/DDBJ databases">
        <authorList>
            <person name="Palmer J.M."/>
        </authorList>
    </citation>
    <scope>NUCLEOTIDE SEQUENCE</scope>
    <source>
        <strain evidence="10">SCRP734</strain>
    </source>
</reference>
<evidence type="ECO:0000256" key="1">
    <source>
        <dbReference type="ARBA" id="ARBA00004141"/>
    </source>
</evidence>
<comment type="subcellular location">
    <subcellularLocation>
        <location evidence="1">Membrane</location>
        <topology evidence="1">Multi-pass membrane protein</topology>
    </subcellularLocation>
</comment>
<comment type="domain">
    <text evidence="7">The DHHC domain is required for palmitoyltransferase activity.</text>
</comment>
<keyword evidence="3 7" id="KW-0812">Transmembrane</keyword>
<feature type="transmembrane region" description="Helical" evidence="7">
    <location>
        <begin position="241"/>
        <end position="261"/>
    </location>
</feature>
<dbReference type="OrthoDB" id="9909019at2759"/>
<sequence>MLNLVPPHWRDPMQWGFMCAASFVRAISCFMRYAGVFCVAIGMALIFLVGGLFLHAIIPIMADNMLQLLCHLVVAIVLLFNIYFNYALCSASDPGVTTAKWKVEADFWDAGVDNANEEVEDDNEGDEEDLEQGDADDGELENVETELLPRIRPSAVTPDGDNVGGRVKLPRVQLIDPQSVHVARQRGRHPNAGDGISYCRRCRHFRPPRAHHCSVCNRCIAHLDHHCPWVNNCIGRDNYRYFFSFLAWLTIGCYYAAYMSYRAAYTDLSRDQYAKMLVLAEVSALNISASKTLQFVFAISAAAGLAVSILATWHAFLIATAQTSVELQINRYPRNRRRHGGKVVSPYSTGSLHGNWELVFGRCNYKISSLMPSTRLPPNPRTLNKKRRPTTRSSIEAKPTNAAASPDAMV</sequence>
<evidence type="ECO:0000256" key="7">
    <source>
        <dbReference type="RuleBase" id="RU079119"/>
    </source>
</evidence>
<feature type="transmembrane region" description="Helical" evidence="7">
    <location>
        <begin position="33"/>
        <end position="54"/>
    </location>
</feature>
<name>A0A8T1W0A7_9STRA</name>
<evidence type="ECO:0000256" key="6">
    <source>
        <dbReference type="ARBA" id="ARBA00023315"/>
    </source>
</evidence>
<keyword evidence="6 7" id="KW-0012">Acyltransferase</keyword>
<dbReference type="EMBL" id="JAGDFM010000096">
    <property type="protein sequence ID" value="KAG7386636.1"/>
    <property type="molecule type" value="Genomic_DNA"/>
</dbReference>
<gene>
    <name evidence="10" type="primary">CHS2_3</name>
    <name evidence="10" type="ORF">PHYPSEUDO_015420</name>
</gene>
<comment type="catalytic activity">
    <reaction evidence="7">
        <text>L-cysteinyl-[protein] + hexadecanoyl-CoA = S-hexadecanoyl-L-cysteinyl-[protein] + CoA</text>
        <dbReference type="Rhea" id="RHEA:36683"/>
        <dbReference type="Rhea" id="RHEA-COMP:10131"/>
        <dbReference type="Rhea" id="RHEA-COMP:11032"/>
        <dbReference type="ChEBI" id="CHEBI:29950"/>
        <dbReference type="ChEBI" id="CHEBI:57287"/>
        <dbReference type="ChEBI" id="CHEBI:57379"/>
        <dbReference type="ChEBI" id="CHEBI:74151"/>
        <dbReference type="EC" id="2.3.1.225"/>
    </reaction>
</comment>
<evidence type="ECO:0000256" key="3">
    <source>
        <dbReference type="ARBA" id="ARBA00022692"/>
    </source>
</evidence>
<comment type="caution">
    <text evidence="10">The sequence shown here is derived from an EMBL/GenBank/DDBJ whole genome shotgun (WGS) entry which is preliminary data.</text>
</comment>